<reference evidence="2 3" key="1">
    <citation type="journal article" date="2020" name="Fungal Divers.">
        <title>Resolving the Mortierellaceae phylogeny through synthesis of multi-gene phylogenetics and phylogenomics.</title>
        <authorList>
            <person name="Vandepol N."/>
            <person name="Liber J."/>
            <person name="Desiro A."/>
            <person name="Na H."/>
            <person name="Kennedy M."/>
            <person name="Barry K."/>
            <person name="Grigoriev I.V."/>
            <person name="Miller A.N."/>
            <person name="O'Donnell K."/>
            <person name="Stajich J.E."/>
            <person name="Bonito G."/>
        </authorList>
    </citation>
    <scope>NUCLEOTIDE SEQUENCE [LARGE SCALE GENOMIC DNA]</scope>
    <source>
        <strain evidence="2 3">AD045</strain>
    </source>
</reference>
<evidence type="ECO:0000313" key="3">
    <source>
        <dbReference type="Proteomes" id="UP001194696"/>
    </source>
</evidence>
<feature type="non-terminal residue" evidence="2">
    <location>
        <position position="656"/>
    </location>
</feature>
<evidence type="ECO:0008006" key="4">
    <source>
        <dbReference type="Google" id="ProtNLM"/>
    </source>
</evidence>
<feature type="region of interest" description="Disordered" evidence="1">
    <location>
        <begin position="78"/>
        <end position="152"/>
    </location>
</feature>
<organism evidence="2 3">
    <name type="scientific">Linnemannia gamsii</name>
    <dbReference type="NCBI Taxonomy" id="64522"/>
    <lineage>
        <taxon>Eukaryota</taxon>
        <taxon>Fungi</taxon>
        <taxon>Fungi incertae sedis</taxon>
        <taxon>Mucoromycota</taxon>
        <taxon>Mortierellomycotina</taxon>
        <taxon>Mortierellomycetes</taxon>
        <taxon>Mortierellales</taxon>
        <taxon>Mortierellaceae</taxon>
        <taxon>Linnemannia</taxon>
    </lineage>
</organism>
<proteinExistence type="predicted"/>
<evidence type="ECO:0000313" key="2">
    <source>
        <dbReference type="EMBL" id="KAG0277317.1"/>
    </source>
</evidence>
<keyword evidence="3" id="KW-1185">Reference proteome</keyword>
<dbReference type="InterPro" id="IPR032675">
    <property type="entry name" value="LRR_dom_sf"/>
</dbReference>
<gene>
    <name evidence="2" type="ORF">BGZ96_002915</name>
</gene>
<comment type="caution">
    <text evidence="2">The sequence shown here is derived from an EMBL/GenBank/DDBJ whole genome shotgun (WGS) entry which is preliminary data.</text>
</comment>
<name>A0ABQ7JJX8_9FUNG</name>
<feature type="region of interest" description="Disordered" evidence="1">
    <location>
        <begin position="221"/>
        <end position="249"/>
    </location>
</feature>
<feature type="compositionally biased region" description="Gly residues" evidence="1">
    <location>
        <begin position="81"/>
        <end position="99"/>
    </location>
</feature>
<dbReference type="EMBL" id="JAAAIM010001583">
    <property type="protein sequence ID" value="KAG0277317.1"/>
    <property type="molecule type" value="Genomic_DNA"/>
</dbReference>
<feature type="compositionally biased region" description="Low complexity" evidence="1">
    <location>
        <begin position="229"/>
        <end position="242"/>
    </location>
</feature>
<accession>A0ABQ7JJX8</accession>
<sequence>MDIPEIRALVAEHMELGTLCSAALISRSWRDTCMPLIWKNISWTAQIKERPTPEAILANAHLLRTVTIYTMKLDIPSSSGCDGGGSGEDAGDGASGEGGGEADVDVGDGTGTGTETHVETVAKNEAVSENPGSGGSEGASSSESRKAEAGVITKPRGGEGVWFPFASCRRIEELELQLHIGQIQLWDHLTDLVRHNPGLRSFSVFLSGVPPPLEFMQALARTNTPSPSPSSSPTTTYTSPSSRHGPGTGEGGLGTFITSFLNLNKQTTEVLLDLTTQLTSLQLLGATTVDPGSLDRWPVFPNLVTLKLSLNSGITPHHQLQIIQRCPRLQSLAWDLEESAATGPSMYFGYPADPVQPPDTTGYYNYQFPTAAVCELFEPARCPKLEKLSITYPALSDQDLARVVEACPRLTSFEVAETDFGARAFHEVTKHFVHLTRLDFRRCSGVTSPMVQQMLTSCRSLVYFCANALHARDIVGLQSQQSQNVMVNGTETAQPLQEQQLQPQEWICTDLTWLTLYIYGLENAPPTWLPIVLTQLARLTSLYSLTITLTSPGLDGTKDGIPLSLTSGLSTLSSLVNIECFCFNDLAQEMTEEDVQWMVDSWPRLKLVEGVVHPERERRRVLEPIMRRKGIEVCGYFEDDVEDVFELDVNASEDED</sequence>
<protein>
    <recommendedName>
        <fullName evidence="4">F-box domain-containing protein</fullName>
    </recommendedName>
</protein>
<dbReference type="Gene3D" id="3.80.10.10">
    <property type="entry name" value="Ribonuclease Inhibitor"/>
    <property type="match status" value="2"/>
</dbReference>
<dbReference type="Proteomes" id="UP001194696">
    <property type="component" value="Unassembled WGS sequence"/>
</dbReference>
<evidence type="ECO:0000256" key="1">
    <source>
        <dbReference type="SAM" id="MobiDB-lite"/>
    </source>
</evidence>
<dbReference type="SUPFAM" id="SSF52047">
    <property type="entry name" value="RNI-like"/>
    <property type="match status" value="1"/>
</dbReference>